<dbReference type="SUPFAM" id="SSF54518">
    <property type="entry name" value="Tubby C-terminal domain-like"/>
    <property type="match status" value="1"/>
</dbReference>
<evidence type="ECO:0000256" key="1">
    <source>
        <dbReference type="ARBA" id="ARBA00005437"/>
    </source>
</evidence>
<name>A0A9J6RDX5_9BACI</name>
<dbReference type="Proteomes" id="UP001084197">
    <property type="component" value="Unassembled WGS sequence"/>
</dbReference>
<evidence type="ECO:0000313" key="3">
    <source>
        <dbReference type="Proteomes" id="UP001084197"/>
    </source>
</evidence>
<sequence length="164" mass="19284">MSTLYMKQKVFSLGEKFTVKDQSDVDKYFIEGSFFKVPKTFTIKDADHQEVGVITKKVFSLLPKFYVEVHGKEVVTIHKEFSFFKARYRMDGEDIRVQGDWWDKHFDILARGTVVGHVNEKWFTWGDTYEIDIENEAYEHMILSLVVAIDFVKQTEQNASNSHR</sequence>
<dbReference type="RefSeq" id="WP_268780304.1">
    <property type="nucleotide sequence ID" value="NZ_JAPRAT010000018.1"/>
</dbReference>
<comment type="similarity">
    <text evidence="1">Belongs to the LOR family.</text>
</comment>
<dbReference type="InterPro" id="IPR038595">
    <property type="entry name" value="LOR_sf"/>
</dbReference>
<keyword evidence="3" id="KW-1185">Reference proteome</keyword>
<protein>
    <submittedName>
        <fullName evidence="2">LURP-one-related family protein</fullName>
    </submittedName>
</protein>
<gene>
    <name evidence="2" type="ORF">OWO01_09950</name>
</gene>
<organism evidence="2 3">
    <name type="scientific">Natronobacillus azotifigens</name>
    <dbReference type="NCBI Taxonomy" id="472978"/>
    <lineage>
        <taxon>Bacteria</taxon>
        <taxon>Bacillati</taxon>
        <taxon>Bacillota</taxon>
        <taxon>Bacilli</taxon>
        <taxon>Bacillales</taxon>
        <taxon>Bacillaceae</taxon>
        <taxon>Natronobacillus</taxon>
    </lineage>
</organism>
<dbReference type="Pfam" id="PF04525">
    <property type="entry name" value="LOR"/>
    <property type="match status" value="1"/>
</dbReference>
<dbReference type="AlphaFoldDB" id="A0A9J6RDX5"/>
<dbReference type="InterPro" id="IPR007612">
    <property type="entry name" value="LOR"/>
</dbReference>
<evidence type="ECO:0000313" key="2">
    <source>
        <dbReference type="EMBL" id="MCZ0703540.1"/>
    </source>
</evidence>
<dbReference type="InterPro" id="IPR025659">
    <property type="entry name" value="Tubby-like_C"/>
</dbReference>
<proteinExistence type="inferred from homology"/>
<accession>A0A9J6RDX5</accession>
<dbReference type="Gene3D" id="2.40.160.200">
    <property type="entry name" value="LURP1-related"/>
    <property type="match status" value="1"/>
</dbReference>
<dbReference type="EMBL" id="JAPRAT010000018">
    <property type="protein sequence ID" value="MCZ0703540.1"/>
    <property type="molecule type" value="Genomic_DNA"/>
</dbReference>
<comment type="caution">
    <text evidence="2">The sequence shown here is derived from an EMBL/GenBank/DDBJ whole genome shotgun (WGS) entry which is preliminary data.</text>
</comment>
<reference evidence="2" key="1">
    <citation type="submission" date="2022-11" db="EMBL/GenBank/DDBJ databases">
        <title>WGS of Natronobacillus azotifigens 24KS-1, an anaerobic diazotrophic haloalkaliphile from soda-rich habitats.</title>
        <authorList>
            <person name="Sorokin D.Y."/>
            <person name="Merkel A.Y."/>
        </authorList>
    </citation>
    <scope>NUCLEOTIDE SEQUENCE</scope>
    <source>
        <strain evidence="2">24KS-1</strain>
    </source>
</reference>